<dbReference type="PANTHER" id="PTHR43448:SF2">
    <property type="entry name" value="PROTOHEME IX FARNESYLTRANSFERASE, MITOCHONDRIAL"/>
    <property type="match status" value="1"/>
</dbReference>
<dbReference type="InterPro" id="IPR044878">
    <property type="entry name" value="UbiA_sf"/>
</dbReference>
<dbReference type="HOGENOM" id="CLU_029631_0_0_6"/>
<dbReference type="InterPro" id="IPR030470">
    <property type="entry name" value="UbiA_prenylTrfase_CS"/>
</dbReference>
<evidence type="ECO:0000256" key="6">
    <source>
        <dbReference type="ARBA" id="ARBA00023133"/>
    </source>
</evidence>
<evidence type="ECO:0000256" key="9">
    <source>
        <dbReference type="HAMAP-Rule" id="MF_00154"/>
    </source>
</evidence>
<dbReference type="RefSeq" id="WP_006228805.1">
    <property type="nucleotide sequence ID" value="NZ_CH724134.1"/>
</dbReference>
<dbReference type="OrthoDB" id="9814417at2"/>
<keyword evidence="7 9" id="KW-0472">Membrane</keyword>
<dbReference type="Gene3D" id="1.10.357.140">
    <property type="entry name" value="UbiA prenyltransferase"/>
    <property type="match status" value="1"/>
</dbReference>
<dbReference type="EMBL" id="AAPH01000001">
    <property type="protein sequence ID" value="EAS45503.1"/>
    <property type="molecule type" value="Genomic_DNA"/>
</dbReference>
<dbReference type="Proteomes" id="UP000003789">
    <property type="component" value="Unassembled WGS sequence"/>
</dbReference>
<feature type="transmembrane region" description="Helical" evidence="9">
    <location>
        <begin position="148"/>
        <end position="172"/>
    </location>
</feature>
<reference evidence="10 11" key="1">
    <citation type="submission" date="2006-03" db="EMBL/GenBank/DDBJ databases">
        <authorList>
            <person name="Bartlett D.H."/>
            <person name="Valle G."/>
            <person name="Lauro F.M."/>
            <person name="Vezzi A."/>
            <person name="Simonato F."/>
            <person name="Eloe E."/>
            <person name="Vitulo N."/>
            <person name="Stratton T.K."/>
            <person name="D'angelo M."/>
            <person name="Ferriera S."/>
            <person name="Johnson J."/>
            <person name="Kravitz S."/>
            <person name="Beeson K."/>
            <person name="Sutton G."/>
            <person name="Rogers Y."/>
            <person name="Friedman R."/>
            <person name="Frazier M."/>
            <person name="Venter J.C."/>
        </authorList>
    </citation>
    <scope>NUCLEOTIDE SEQUENCE [LARGE SCALE GENOMIC DNA]</scope>
    <source>
        <strain evidence="10 11">3TCK</strain>
    </source>
</reference>
<gene>
    <name evidence="9" type="primary">cyoE</name>
    <name evidence="10" type="ORF">P3TCK_03981</name>
</gene>
<keyword evidence="2 9" id="KW-1003">Cell membrane</keyword>
<accession>Q1ZAI9</accession>
<comment type="function">
    <text evidence="9">Converts heme B (protoheme IX) to heme O by substitution of the vinyl group on carbon 2 of heme B porphyrin ring with a hydroxyethyl farnesyl side group.</text>
</comment>
<dbReference type="CDD" id="cd13957">
    <property type="entry name" value="PT_UbiA_Cox10"/>
    <property type="match status" value="1"/>
</dbReference>
<dbReference type="GO" id="GO:0005886">
    <property type="term" value="C:plasma membrane"/>
    <property type="evidence" value="ECO:0007669"/>
    <property type="project" value="UniProtKB-SubCell"/>
</dbReference>
<keyword evidence="4 9" id="KW-0812">Transmembrane</keyword>
<proteinExistence type="inferred from homology"/>
<evidence type="ECO:0000256" key="8">
    <source>
        <dbReference type="ARBA" id="ARBA00047690"/>
    </source>
</evidence>
<organism evidence="10 11">
    <name type="scientific">Photobacterium profundum 3TCK</name>
    <dbReference type="NCBI Taxonomy" id="314280"/>
    <lineage>
        <taxon>Bacteria</taxon>
        <taxon>Pseudomonadati</taxon>
        <taxon>Pseudomonadota</taxon>
        <taxon>Gammaproteobacteria</taxon>
        <taxon>Vibrionales</taxon>
        <taxon>Vibrionaceae</taxon>
        <taxon>Photobacterium</taxon>
    </lineage>
</organism>
<keyword evidence="3 9" id="KW-0808">Transferase</keyword>
<dbReference type="GO" id="GO:0008495">
    <property type="term" value="F:protoheme IX farnesyltransferase activity"/>
    <property type="evidence" value="ECO:0007669"/>
    <property type="project" value="UniProtKB-UniRule"/>
</dbReference>
<dbReference type="InterPro" id="IPR006369">
    <property type="entry name" value="Protohaem_IX_farnesylTrfase"/>
</dbReference>
<feature type="transmembrane region" description="Helical" evidence="9">
    <location>
        <begin position="35"/>
        <end position="60"/>
    </location>
</feature>
<dbReference type="HAMAP" id="MF_00154">
    <property type="entry name" value="CyoE_CtaB"/>
    <property type="match status" value="1"/>
</dbReference>
<dbReference type="GO" id="GO:0048034">
    <property type="term" value="P:heme O biosynthetic process"/>
    <property type="evidence" value="ECO:0007669"/>
    <property type="project" value="UniProtKB-UniRule"/>
</dbReference>
<evidence type="ECO:0000256" key="1">
    <source>
        <dbReference type="ARBA" id="ARBA00004651"/>
    </source>
</evidence>
<comment type="similarity">
    <text evidence="9">Belongs to the UbiA prenyltransferase family. Protoheme IX farnesyltransferase subfamily.</text>
</comment>
<dbReference type="InterPro" id="IPR000537">
    <property type="entry name" value="UbiA_prenyltransferase"/>
</dbReference>
<evidence type="ECO:0000313" key="10">
    <source>
        <dbReference type="EMBL" id="EAS45503.1"/>
    </source>
</evidence>
<comment type="pathway">
    <text evidence="9">Porphyrin-containing compound metabolism; heme O biosynthesis; heme O from protoheme: step 1/1.</text>
</comment>
<dbReference type="UniPathway" id="UPA00834">
    <property type="reaction ID" value="UER00712"/>
</dbReference>
<evidence type="ECO:0000256" key="2">
    <source>
        <dbReference type="ARBA" id="ARBA00022475"/>
    </source>
</evidence>
<protein>
    <recommendedName>
        <fullName evidence="9">Protoheme IX farnesyltransferase</fullName>
        <ecNumber evidence="9">2.5.1.141</ecNumber>
    </recommendedName>
    <alternativeName>
        <fullName evidence="9">Heme B farnesyltransferase</fullName>
    </alternativeName>
    <alternativeName>
        <fullName evidence="9">Heme O synthase</fullName>
    </alternativeName>
</protein>
<evidence type="ECO:0000256" key="7">
    <source>
        <dbReference type="ARBA" id="ARBA00023136"/>
    </source>
</evidence>
<dbReference type="NCBIfam" id="NF003348">
    <property type="entry name" value="PRK04375.1-1"/>
    <property type="match status" value="1"/>
</dbReference>
<dbReference type="Pfam" id="PF01040">
    <property type="entry name" value="UbiA"/>
    <property type="match status" value="1"/>
</dbReference>
<evidence type="ECO:0000256" key="4">
    <source>
        <dbReference type="ARBA" id="ARBA00022692"/>
    </source>
</evidence>
<sequence>MIKGYIAITKPGIIIGNLISVLAGFFLAAKTEGVSLPLLSCTLVGVALVIASGCVINNIYDRDIDLKMSRTRQRSLAQGTINVDLAFLYALLMLLLGTALLYRWVNPLSAVVVLLGYVFYVFFYTMWYKRHSVYGTLVGSVSGAIPPLVGYLAVTNFISVDAVLLFTLFCLWQMPHSYAIAMFRMQDYAVAGIPVLPVVEGIHTARRHMMAYVVAFMLVALALFVFGHGGAEYLVVSSLVCLMWCRVTFKPITQDSYVAWSKTVFKTSLIVVTAISGVLGLELISLLV</sequence>
<dbReference type="AlphaFoldDB" id="Q1ZAI9"/>
<feature type="transmembrane region" description="Helical" evidence="9">
    <location>
        <begin position="269"/>
        <end position="287"/>
    </location>
</feature>
<name>Q1ZAI9_9GAMM</name>
<dbReference type="FunFam" id="1.10.357.140:FF:000001">
    <property type="entry name" value="Protoheme IX farnesyltransferase"/>
    <property type="match status" value="1"/>
</dbReference>
<dbReference type="PANTHER" id="PTHR43448">
    <property type="entry name" value="PROTOHEME IX FARNESYLTRANSFERASE, MITOCHONDRIAL"/>
    <property type="match status" value="1"/>
</dbReference>
<dbReference type="PROSITE" id="PS00943">
    <property type="entry name" value="UBIA"/>
    <property type="match status" value="1"/>
</dbReference>
<feature type="transmembrane region" description="Helical" evidence="9">
    <location>
        <begin position="108"/>
        <end position="127"/>
    </location>
</feature>
<keyword evidence="6 9" id="KW-0350">Heme biosynthesis</keyword>
<feature type="transmembrane region" description="Helical" evidence="9">
    <location>
        <begin position="81"/>
        <end position="102"/>
    </location>
</feature>
<comment type="subcellular location">
    <subcellularLocation>
        <location evidence="1 9">Cell membrane</location>
        <topology evidence="1 9">Multi-pass membrane protein</topology>
    </subcellularLocation>
</comment>
<dbReference type="NCBIfam" id="TIGR01473">
    <property type="entry name" value="cyoE_ctaB"/>
    <property type="match status" value="1"/>
</dbReference>
<comment type="miscellaneous">
    <text evidence="9">Carbon 2 of the heme B porphyrin ring is defined according to the Fischer nomenclature.</text>
</comment>
<evidence type="ECO:0000313" key="11">
    <source>
        <dbReference type="Proteomes" id="UP000003789"/>
    </source>
</evidence>
<feature type="transmembrane region" description="Helical" evidence="9">
    <location>
        <begin position="12"/>
        <end position="29"/>
    </location>
</feature>
<comment type="catalytic activity">
    <reaction evidence="8 9">
        <text>heme b + (2E,6E)-farnesyl diphosphate + H2O = Fe(II)-heme o + diphosphate</text>
        <dbReference type="Rhea" id="RHEA:28070"/>
        <dbReference type="ChEBI" id="CHEBI:15377"/>
        <dbReference type="ChEBI" id="CHEBI:33019"/>
        <dbReference type="ChEBI" id="CHEBI:60344"/>
        <dbReference type="ChEBI" id="CHEBI:60530"/>
        <dbReference type="ChEBI" id="CHEBI:175763"/>
        <dbReference type="EC" id="2.5.1.141"/>
    </reaction>
</comment>
<dbReference type="EC" id="2.5.1.141" evidence="9"/>
<feature type="transmembrane region" description="Helical" evidence="9">
    <location>
        <begin position="209"/>
        <end position="227"/>
    </location>
</feature>
<evidence type="ECO:0000256" key="3">
    <source>
        <dbReference type="ARBA" id="ARBA00022679"/>
    </source>
</evidence>
<evidence type="ECO:0000256" key="5">
    <source>
        <dbReference type="ARBA" id="ARBA00022989"/>
    </source>
</evidence>
<keyword evidence="5 9" id="KW-1133">Transmembrane helix</keyword>
<comment type="caution">
    <text evidence="10">The sequence shown here is derived from an EMBL/GenBank/DDBJ whole genome shotgun (WGS) entry which is preliminary data.</text>
</comment>